<protein>
    <submittedName>
        <fullName evidence="1">Uncharacterized protein</fullName>
    </submittedName>
</protein>
<evidence type="ECO:0000313" key="2">
    <source>
        <dbReference type="Proteomes" id="UP001197806"/>
    </source>
</evidence>
<evidence type="ECO:0000313" key="1">
    <source>
        <dbReference type="EMBL" id="MBY0036472.1"/>
    </source>
</evidence>
<name>A0AAW4QQD1_BACCE</name>
<proteinExistence type="predicted"/>
<accession>A0AAW4QQD1</accession>
<comment type="caution">
    <text evidence="1">The sequence shown here is derived from an EMBL/GenBank/DDBJ whole genome shotgun (WGS) entry which is preliminary data.</text>
</comment>
<organism evidence="1 2">
    <name type="scientific">Bacillus cereus</name>
    <dbReference type="NCBI Taxonomy" id="1396"/>
    <lineage>
        <taxon>Bacteria</taxon>
        <taxon>Bacillati</taxon>
        <taxon>Bacillota</taxon>
        <taxon>Bacilli</taxon>
        <taxon>Bacillales</taxon>
        <taxon>Bacillaceae</taxon>
        <taxon>Bacillus</taxon>
        <taxon>Bacillus cereus group</taxon>
    </lineage>
</organism>
<gene>
    <name evidence="1" type="ORF">H7U08_07755</name>
</gene>
<dbReference type="RefSeq" id="WP_221825349.1">
    <property type="nucleotide sequence ID" value="NZ_JACLPZ010000005.1"/>
</dbReference>
<dbReference type="AlphaFoldDB" id="A0AAW4QQD1"/>
<dbReference type="EMBL" id="JACLPZ010000005">
    <property type="protein sequence ID" value="MBY0036472.1"/>
    <property type="molecule type" value="Genomic_DNA"/>
</dbReference>
<dbReference type="Proteomes" id="UP001197806">
    <property type="component" value="Unassembled WGS sequence"/>
</dbReference>
<reference evidence="1" key="1">
    <citation type="submission" date="2020-08" db="EMBL/GenBank/DDBJ databases">
        <title>Fungal Genomes of the International Space Station.</title>
        <authorList>
            <person name="Seuylemezian A."/>
            <person name="Singh N.K."/>
            <person name="Wood J."/>
            <person name="Venkateswaran K."/>
        </authorList>
    </citation>
    <scope>NUCLEOTIDE SEQUENCE</scope>
    <source>
        <strain evidence="1">I2-B2</strain>
    </source>
</reference>
<sequence>MDPHQKVERVEVLNEQMAQYARKELVAEVNGHNELAKRFDLKHKQCAKEMVELLQID</sequence>